<organism evidence="2 3">
    <name type="scientific">Pseudaquabacterium terrae</name>
    <dbReference type="NCBI Taxonomy" id="2732868"/>
    <lineage>
        <taxon>Bacteria</taxon>
        <taxon>Pseudomonadati</taxon>
        <taxon>Pseudomonadota</taxon>
        <taxon>Betaproteobacteria</taxon>
        <taxon>Burkholderiales</taxon>
        <taxon>Sphaerotilaceae</taxon>
        <taxon>Pseudaquabacterium</taxon>
    </lineage>
</organism>
<accession>A0ABX2EMU8</accession>
<dbReference type="EMBL" id="JABRWJ010000007">
    <property type="protein sequence ID" value="NRF70009.1"/>
    <property type="molecule type" value="Genomic_DNA"/>
</dbReference>
<sequence>MDPPPVRRAQRLAVLGVFAMLLSIGVPAQPPAAPGTVVLGTSQAETTYAGKLQRKIYIEAFRRLGVPLQLSVQPLQRLTLNSEQGSIDGEVARVHSYAEGRPQLVRVEESVYDLTWGLFTMGRSRRFANLAELATGTDLRVSYLRGVGVCEHTLKAALPATRLFDVSSDQQAFNMLRFGRVDLHCTGDLSAITLQHSAEFKDVDITRRALDLGSSPLHPFLNQRHAALAPKLASTLRQMKAEGLIERYKAEALQELAAGS</sequence>
<evidence type="ECO:0000313" key="2">
    <source>
        <dbReference type="EMBL" id="NRF70009.1"/>
    </source>
</evidence>
<evidence type="ECO:0000313" key="3">
    <source>
        <dbReference type="Proteomes" id="UP000737171"/>
    </source>
</evidence>
<reference evidence="2 3" key="1">
    <citation type="submission" date="2020-05" db="EMBL/GenBank/DDBJ databases">
        <title>Aquincola sp. isolate from soil.</title>
        <authorList>
            <person name="Han J."/>
            <person name="Kim D.-U."/>
        </authorList>
    </citation>
    <scope>NUCLEOTIDE SEQUENCE [LARGE SCALE GENOMIC DNA]</scope>
    <source>
        <strain evidence="2 3">S2</strain>
    </source>
</reference>
<dbReference type="RefSeq" id="WP_173128033.1">
    <property type="nucleotide sequence ID" value="NZ_JABRWJ010000007.1"/>
</dbReference>
<keyword evidence="3" id="KW-1185">Reference proteome</keyword>
<dbReference type="Gene3D" id="3.40.190.10">
    <property type="entry name" value="Periplasmic binding protein-like II"/>
    <property type="match status" value="2"/>
</dbReference>
<comment type="caution">
    <text evidence="2">The sequence shown here is derived from an EMBL/GenBank/DDBJ whole genome shotgun (WGS) entry which is preliminary data.</text>
</comment>
<proteinExistence type="predicted"/>
<dbReference type="SUPFAM" id="SSF53850">
    <property type="entry name" value="Periplasmic binding protein-like II"/>
    <property type="match status" value="1"/>
</dbReference>
<feature type="signal peptide" evidence="1">
    <location>
        <begin position="1"/>
        <end position="28"/>
    </location>
</feature>
<dbReference type="Proteomes" id="UP000737171">
    <property type="component" value="Unassembled WGS sequence"/>
</dbReference>
<feature type="chain" id="PRO_5046207411" evidence="1">
    <location>
        <begin position="29"/>
        <end position="260"/>
    </location>
</feature>
<name>A0ABX2EMU8_9BURK</name>
<keyword evidence="1" id="KW-0732">Signal</keyword>
<gene>
    <name evidence="2" type="ORF">HLB44_23680</name>
</gene>
<protein>
    <submittedName>
        <fullName evidence="2">Transporter substrate-binding domain-containing protein</fullName>
    </submittedName>
</protein>
<evidence type="ECO:0000256" key="1">
    <source>
        <dbReference type="SAM" id="SignalP"/>
    </source>
</evidence>